<dbReference type="Pfam" id="PF06144">
    <property type="entry name" value="DNA_pol3_delta"/>
    <property type="match status" value="1"/>
</dbReference>
<dbReference type="OrthoDB" id="9770982at2"/>
<feature type="domain" description="DNA polymerase III delta N-terminal" evidence="9">
    <location>
        <begin position="20"/>
        <end position="136"/>
    </location>
</feature>
<proteinExistence type="inferred from homology"/>
<dbReference type="EMBL" id="FOHI01000002">
    <property type="protein sequence ID" value="SES96639.1"/>
    <property type="molecule type" value="Genomic_DNA"/>
</dbReference>
<dbReference type="NCBIfam" id="TIGR01128">
    <property type="entry name" value="holA"/>
    <property type="match status" value="1"/>
</dbReference>
<dbReference type="InterPro" id="IPR008921">
    <property type="entry name" value="DNA_pol3_clamp-load_cplx_C"/>
</dbReference>
<organism evidence="11 12">
    <name type="scientific">Nitrosospira multiformis</name>
    <dbReference type="NCBI Taxonomy" id="1231"/>
    <lineage>
        <taxon>Bacteria</taxon>
        <taxon>Pseudomonadati</taxon>
        <taxon>Pseudomonadota</taxon>
        <taxon>Betaproteobacteria</taxon>
        <taxon>Nitrosomonadales</taxon>
        <taxon>Nitrosomonadaceae</taxon>
        <taxon>Nitrosospira</taxon>
    </lineage>
</organism>
<evidence type="ECO:0000256" key="3">
    <source>
        <dbReference type="ARBA" id="ARBA00022679"/>
    </source>
</evidence>
<evidence type="ECO:0000256" key="7">
    <source>
        <dbReference type="ARBA" id="ARBA00034754"/>
    </source>
</evidence>
<dbReference type="InterPro" id="IPR048466">
    <property type="entry name" value="DNA_pol3_delta-like_C"/>
</dbReference>
<dbReference type="InterPro" id="IPR010372">
    <property type="entry name" value="DNA_pol3_delta_N"/>
</dbReference>
<keyword evidence="3" id="KW-0808">Transferase</keyword>
<comment type="similarity">
    <text evidence="7">Belongs to the DNA polymerase HolA subunit family.</text>
</comment>
<feature type="domain" description="DNA polymerase III delta subunit-like C-terminal" evidence="10">
    <location>
        <begin position="212"/>
        <end position="313"/>
    </location>
</feature>
<dbReference type="EC" id="2.7.7.7" evidence="1"/>
<sequence length="338" mass="37502">MRIAPEQLARHLDKQLAPLYTVSGDELLLAIEAADLIRTKARQGGYIEREIFNVDNHFNWTELERCSSNLSLFGERRIIDLRIPSGKPGNQGSAVLEKYCRALPPDTVTLVTLPRIDQQGAATRWFKALDAAGAVITVYPVERGRLPDWIGQRLTMQGQNADIDTLQFLADKVEGNLLAAYQELKKLALLYPPGILSFEQVKDAVLDVARYDAFKLSDAMVAGDAARYTRILEVLQGEGMALPLIVNTLAGQIRLLVAIRTGLDTGKPPGQLTSQSRVWRDRQKIMENAARRLNLEQLASALSHAAKIDRVSKGVASGDPWDELLQLGLRFAKIGQRR</sequence>
<evidence type="ECO:0000259" key="9">
    <source>
        <dbReference type="Pfam" id="PF06144"/>
    </source>
</evidence>
<evidence type="ECO:0000256" key="8">
    <source>
        <dbReference type="ARBA" id="ARBA00049244"/>
    </source>
</evidence>
<dbReference type="Gene3D" id="1.10.8.60">
    <property type="match status" value="1"/>
</dbReference>
<comment type="catalytic activity">
    <reaction evidence="8">
        <text>DNA(n) + a 2'-deoxyribonucleoside 5'-triphosphate = DNA(n+1) + diphosphate</text>
        <dbReference type="Rhea" id="RHEA:22508"/>
        <dbReference type="Rhea" id="RHEA-COMP:17339"/>
        <dbReference type="Rhea" id="RHEA-COMP:17340"/>
        <dbReference type="ChEBI" id="CHEBI:33019"/>
        <dbReference type="ChEBI" id="CHEBI:61560"/>
        <dbReference type="ChEBI" id="CHEBI:173112"/>
        <dbReference type="EC" id="2.7.7.7"/>
    </reaction>
</comment>
<evidence type="ECO:0000259" key="10">
    <source>
        <dbReference type="Pfam" id="PF21694"/>
    </source>
</evidence>
<dbReference type="SUPFAM" id="SSF52540">
    <property type="entry name" value="P-loop containing nucleoside triphosphate hydrolases"/>
    <property type="match status" value="1"/>
</dbReference>
<dbReference type="GO" id="GO:0009360">
    <property type="term" value="C:DNA polymerase III complex"/>
    <property type="evidence" value="ECO:0007669"/>
    <property type="project" value="InterPro"/>
</dbReference>
<evidence type="ECO:0000256" key="6">
    <source>
        <dbReference type="ARBA" id="ARBA00022932"/>
    </source>
</evidence>
<name>A0A1I0AQH8_9PROT</name>
<dbReference type="PANTHER" id="PTHR34388:SF1">
    <property type="entry name" value="DNA POLYMERASE III SUBUNIT DELTA"/>
    <property type="match status" value="1"/>
</dbReference>
<evidence type="ECO:0000313" key="11">
    <source>
        <dbReference type="EMBL" id="SES96639.1"/>
    </source>
</evidence>
<dbReference type="GO" id="GO:0006261">
    <property type="term" value="P:DNA-templated DNA replication"/>
    <property type="evidence" value="ECO:0007669"/>
    <property type="project" value="TreeGrafter"/>
</dbReference>
<evidence type="ECO:0000313" key="12">
    <source>
        <dbReference type="Proteomes" id="UP000183339"/>
    </source>
</evidence>
<protein>
    <recommendedName>
        <fullName evidence="2">DNA polymerase III subunit delta</fullName>
        <ecNumber evidence="1">2.7.7.7</ecNumber>
    </recommendedName>
</protein>
<dbReference type="CDD" id="cd18138">
    <property type="entry name" value="HLD_clamp_pol_III_delta"/>
    <property type="match status" value="1"/>
</dbReference>
<dbReference type="AlphaFoldDB" id="A0A1I0AQH8"/>
<evidence type="ECO:0000256" key="5">
    <source>
        <dbReference type="ARBA" id="ARBA00022705"/>
    </source>
</evidence>
<keyword evidence="4" id="KW-0548">Nucleotidyltransferase</keyword>
<evidence type="ECO:0000256" key="4">
    <source>
        <dbReference type="ARBA" id="ARBA00022695"/>
    </source>
</evidence>
<dbReference type="SUPFAM" id="SSF48019">
    <property type="entry name" value="post-AAA+ oligomerization domain-like"/>
    <property type="match status" value="1"/>
</dbReference>
<dbReference type="RefSeq" id="WP_074705361.1">
    <property type="nucleotide sequence ID" value="NZ_FOHI01000002.1"/>
</dbReference>
<accession>A0A1I0AQH8</accession>
<dbReference type="GO" id="GO:0003677">
    <property type="term" value="F:DNA binding"/>
    <property type="evidence" value="ECO:0007669"/>
    <property type="project" value="InterPro"/>
</dbReference>
<keyword evidence="6" id="KW-0239">DNA-directed DNA polymerase</keyword>
<evidence type="ECO:0000256" key="2">
    <source>
        <dbReference type="ARBA" id="ARBA00017703"/>
    </source>
</evidence>
<gene>
    <name evidence="11" type="ORF">SAMN05216412_102355</name>
</gene>
<dbReference type="GO" id="GO:0003887">
    <property type="term" value="F:DNA-directed DNA polymerase activity"/>
    <property type="evidence" value="ECO:0007669"/>
    <property type="project" value="UniProtKB-KW"/>
</dbReference>
<dbReference type="Pfam" id="PF21694">
    <property type="entry name" value="DNA_pol3_delta_C"/>
    <property type="match status" value="1"/>
</dbReference>
<dbReference type="Gene3D" id="1.20.272.10">
    <property type="match status" value="1"/>
</dbReference>
<dbReference type="InterPro" id="IPR027417">
    <property type="entry name" value="P-loop_NTPase"/>
</dbReference>
<reference evidence="11 12" key="1">
    <citation type="submission" date="2016-10" db="EMBL/GenBank/DDBJ databases">
        <authorList>
            <person name="de Groot N.N."/>
        </authorList>
    </citation>
    <scope>NUCLEOTIDE SEQUENCE [LARGE SCALE GENOMIC DNA]</scope>
    <source>
        <strain evidence="11 12">Nl7</strain>
    </source>
</reference>
<dbReference type="Proteomes" id="UP000183339">
    <property type="component" value="Unassembled WGS sequence"/>
</dbReference>
<keyword evidence="5" id="KW-0235">DNA replication</keyword>
<dbReference type="InterPro" id="IPR005790">
    <property type="entry name" value="DNA_polIII_delta"/>
</dbReference>
<dbReference type="Gene3D" id="3.40.50.300">
    <property type="entry name" value="P-loop containing nucleotide triphosphate hydrolases"/>
    <property type="match status" value="1"/>
</dbReference>
<dbReference type="PANTHER" id="PTHR34388">
    <property type="entry name" value="DNA POLYMERASE III SUBUNIT DELTA"/>
    <property type="match status" value="1"/>
</dbReference>
<evidence type="ECO:0000256" key="1">
    <source>
        <dbReference type="ARBA" id="ARBA00012417"/>
    </source>
</evidence>